<dbReference type="PROSITE" id="PS00041">
    <property type="entry name" value="HTH_ARAC_FAMILY_1"/>
    <property type="match status" value="1"/>
</dbReference>
<keyword evidence="7" id="KW-1185">Reference proteome</keyword>
<gene>
    <name evidence="6" type="ORF">G9Q37_11730</name>
</gene>
<dbReference type="Proteomes" id="UP000503162">
    <property type="component" value="Chromosome"/>
</dbReference>
<dbReference type="Gene3D" id="1.10.10.60">
    <property type="entry name" value="Homeodomain-like"/>
    <property type="match status" value="1"/>
</dbReference>
<keyword evidence="4" id="KW-0804">Transcription</keyword>
<keyword evidence="3" id="KW-0010">Activator</keyword>
<dbReference type="SUPFAM" id="SSF46689">
    <property type="entry name" value="Homeodomain-like"/>
    <property type="match status" value="2"/>
</dbReference>
<dbReference type="GO" id="GO:0043565">
    <property type="term" value="F:sequence-specific DNA binding"/>
    <property type="evidence" value="ECO:0007669"/>
    <property type="project" value="InterPro"/>
</dbReference>
<evidence type="ECO:0000313" key="6">
    <source>
        <dbReference type="EMBL" id="QIM54759.1"/>
    </source>
</evidence>
<dbReference type="InterPro" id="IPR018060">
    <property type="entry name" value="HTH_AraC"/>
</dbReference>
<evidence type="ECO:0000256" key="4">
    <source>
        <dbReference type="ARBA" id="ARBA00023163"/>
    </source>
</evidence>
<dbReference type="InterPro" id="IPR003313">
    <property type="entry name" value="AraC-bd"/>
</dbReference>
<dbReference type="SUPFAM" id="SSF51215">
    <property type="entry name" value="Regulatory protein AraC"/>
    <property type="match status" value="1"/>
</dbReference>
<organism evidence="6 7">
    <name type="scientific">Hydrogenophaga crocea</name>
    <dbReference type="NCBI Taxonomy" id="2716225"/>
    <lineage>
        <taxon>Bacteria</taxon>
        <taxon>Pseudomonadati</taxon>
        <taxon>Pseudomonadota</taxon>
        <taxon>Betaproteobacteria</taxon>
        <taxon>Burkholderiales</taxon>
        <taxon>Comamonadaceae</taxon>
        <taxon>Hydrogenophaga</taxon>
    </lineage>
</organism>
<dbReference type="InterPro" id="IPR018062">
    <property type="entry name" value="HTH_AraC-typ_CS"/>
</dbReference>
<evidence type="ECO:0000256" key="2">
    <source>
        <dbReference type="ARBA" id="ARBA00023125"/>
    </source>
</evidence>
<evidence type="ECO:0000259" key="5">
    <source>
        <dbReference type="PROSITE" id="PS01124"/>
    </source>
</evidence>
<dbReference type="PANTHER" id="PTHR46796:SF2">
    <property type="entry name" value="TRANSCRIPTIONAL REGULATORY PROTEIN"/>
    <property type="match status" value="1"/>
</dbReference>
<protein>
    <submittedName>
        <fullName evidence="6">AraC family transcriptional regulator</fullName>
    </submittedName>
</protein>
<dbReference type="InterPro" id="IPR050204">
    <property type="entry name" value="AraC_XylS_family_regulators"/>
</dbReference>
<dbReference type="GO" id="GO:0003700">
    <property type="term" value="F:DNA-binding transcription factor activity"/>
    <property type="evidence" value="ECO:0007669"/>
    <property type="project" value="InterPro"/>
</dbReference>
<reference evidence="6 7" key="1">
    <citation type="submission" date="2020-03" db="EMBL/GenBank/DDBJ databases">
        <title>Hydrogenophaga sp. nov. isolated from cyanobacterial mat.</title>
        <authorList>
            <person name="Thorat V."/>
            <person name="Kirdat K."/>
            <person name="Tiwarekar B."/>
            <person name="Costa E.D."/>
            <person name="Yadav A."/>
        </authorList>
    </citation>
    <scope>NUCLEOTIDE SEQUENCE [LARGE SCALE GENOMIC DNA]</scope>
    <source>
        <strain evidence="6 7">BA0156</strain>
    </source>
</reference>
<accession>A0A6G8INS2</accession>
<proteinExistence type="predicted"/>
<dbReference type="PANTHER" id="PTHR46796">
    <property type="entry name" value="HTH-TYPE TRANSCRIPTIONAL ACTIVATOR RHAS-RELATED"/>
    <property type="match status" value="1"/>
</dbReference>
<evidence type="ECO:0000256" key="1">
    <source>
        <dbReference type="ARBA" id="ARBA00023015"/>
    </source>
</evidence>
<dbReference type="SMART" id="SM00342">
    <property type="entry name" value="HTH_ARAC"/>
    <property type="match status" value="1"/>
</dbReference>
<keyword evidence="2" id="KW-0238">DNA-binding</keyword>
<dbReference type="KEGG" id="hcz:G9Q37_11730"/>
<dbReference type="Pfam" id="PF02311">
    <property type="entry name" value="AraC_binding"/>
    <property type="match status" value="1"/>
</dbReference>
<feature type="domain" description="HTH araC/xylS-type" evidence="5">
    <location>
        <begin position="148"/>
        <end position="245"/>
    </location>
</feature>
<dbReference type="InterPro" id="IPR009057">
    <property type="entry name" value="Homeodomain-like_sf"/>
</dbReference>
<dbReference type="InterPro" id="IPR037923">
    <property type="entry name" value="HTH-like"/>
</dbReference>
<evidence type="ECO:0000313" key="7">
    <source>
        <dbReference type="Proteomes" id="UP000503162"/>
    </source>
</evidence>
<name>A0A6G8INS2_9BURK</name>
<dbReference type="EMBL" id="CP049989">
    <property type="protein sequence ID" value="QIM54759.1"/>
    <property type="molecule type" value="Genomic_DNA"/>
</dbReference>
<sequence>MRSDRGFGRHWHDSHGFGVMEQGAHRSASGRGPVLASAGQIVTVNPGEVHDGQPLDGQARHWRMVHLAPAQMAALVGCENLEFTRPVLDDPPLRHAIEHLFHVWAALPANGGVAAASAWEEALAQAAGLLLQRHGHRRLADDTGAPLARVCECLLDRLDDPPTLGELAALAGLSRFQLVRQFARAHGLPPFAWLQQHRLRRARGLIASGLPLSEAAQACGYADQSHLHRHFVRSLGFTPGAWQRASGRPLQ</sequence>
<evidence type="ECO:0000256" key="3">
    <source>
        <dbReference type="ARBA" id="ARBA00023159"/>
    </source>
</evidence>
<dbReference type="Pfam" id="PF12833">
    <property type="entry name" value="HTH_18"/>
    <property type="match status" value="1"/>
</dbReference>
<keyword evidence="1" id="KW-0805">Transcription regulation</keyword>
<dbReference type="PROSITE" id="PS01124">
    <property type="entry name" value="HTH_ARAC_FAMILY_2"/>
    <property type="match status" value="1"/>
</dbReference>
<dbReference type="AlphaFoldDB" id="A0A6G8INS2"/>